<dbReference type="InterPro" id="IPR007569">
    <property type="entry name" value="DUF559"/>
</dbReference>
<evidence type="ECO:0000313" key="4">
    <source>
        <dbReference type="Proteomes" id="UP001216907"/>
    </source>
</evidence>
<dbReference type="Proteomes" id="UP001216907">
    <property type="component" value="Unassembled WGS sequence"/>
</dbReference>
<gene>
    <name evidence="3" type="ORF">PZE19_13615</name>
</gene>
<keyword evidence="4" id="KW-1185">Reference proteome</keyword>
<proteinExistence type="predicted"/>
<evidence type="ECO:0000256" key="1">
    <source>
        <dbReference type="SAM" id="MobiDB-lite"/>
    </source>
</evidence>
<dbReference type="InterPro" id="IPR011335">
    <property type="entry name" value="Restrct_endonuc-II-like"/>
</dbReference>
<evidence type="ECO:0000313" key="3">
    <source>
        <dbReference type="EMBL" id="MDG3004821.1"/>
    </source>
</evidence>
<dbReference type="Gene3D" id="3.40.960.10">
    <property type="entry name" value="VSR Endonuclease"/>
    <property type="match status" value="1"/>
</dbReference>
<dbReference type="SUPFAM" id="SSF52980">
    <property type="entry name" value="Restriction endonuclease-like"/>
    <property type="match status" value="1"/>
</dbReference>
<dbReference type="CDD" id="cd01038">
    <property type="entry name" value="Endonuclease_DUF559"/>
    <property type="match status" value="1"/>
</dbReference>
<protein>
    <submittedName>
        <fullName evidence="3">DUF559 domain-containing protein</fullName>
    </submittedName>
</protein>
<reference evidence="3 4" key="1">
    <citation type="submission" date="2023-03" db="EMBL/GenBank/DDBJ databases">
        <title>Paludisphaera mucosa sp. nov. a novel planctomycete from northern fen.</title>
        <authorList>
            <person name="Ivanova A."/>
        </authorList>
    </citation>
    <scope>NUCLEOTIDE SEQUENCE [LARGE SCALE GENOMIC DNA]</scope>
    <source>
        <strain evidence="3 4">Pla2</strain>
    </source>
</reference>
<dbReference type="RefSeq" id="WP_277861173.1">
    <property type="nucleotide sequence ID" value="NZ_JARRAG010000002.1"/>
</dbReference>
<sequence>MDAEADDEPDPSISLDRARELRRNMTGPERTLWRELRRLGMKFRRQVPMGPFYVDFYEPARRLVIELDGDSHVGRADYDLARQEWLGARHVCIFRVSNDDVIQDVATVVEAIIAFGRRSSDKPG</sequence>
<dbReference type="Pfam" id="PF04480">
    <property type="entry name" value="DUF559"/>
    <property type="match status" value="1"/>
</dbReference>
<comment type="caution">
    <text evidence="3">The sequence shown here is derived from an EMBL/GenBank/DDBJ whole genome shotgun (WGS) entry which is preliminary data.</text>
</comment>
<feature type="domain" description="DUF559" evidence="2">
    <location>
        <begin position="16"/>
        <end position="114"/>
    </location>
</feature>
<dbReference type="EMBL" id="JARRAG010000002">
    <property type="protein sequence ID" value="MDG3004821.1"/>
    <property type="molecule type" value="Genomic_DNA"/>
</dbReference>
<feature type="compositionally biased region" description="Acidic residues" evidence="1">
    <location>
        <begin position="1"/>
        <end position="10"/>
    </location>
</feature>
<organism evidence="3 4">
    <name type="scientific">Paludisphaera mucosa</name>
    <dbReference type="NCBI Taxonomy" id="3030827"/>
    <lineage>
        <taxon>Bacteria</taxon>
        <taxon>Pseudomonadati</taxon>
        <taxon>Planctomycetota</taxon>
        <taxon>Planctomycetia</taxon>
        <taxon>Isosphaerales</taxon>
        <taxon>Isosphaeraceae</taxon>
        <taxon>Paludisphaera</taxon>
    </lineage>
</organism>
<accession>A0ABT6FB99</accession>
<evidence type="ECO:0000259" key="2">
    <source>
        <dbReference type="Pfam" id="PF04480"/>
    </source>
</evidence>
<dbReference type="InterPro" id="IPR047216">
    <property type="entry name" value="Endonuclease_DUF559_bact"/>
</dbReference>
<dbReference type="PANTHER" id="PTHR38590:SF1">
    <property type="entry name" value="BLL0828 PROTEIN"/>
    <property type="match status" value="1"/>
</dbReference>
<feature type="region of interest" description="Disordered" evidence="1">
    <location>
        <begin position="1"/>
        <end position="20"/>
    </location>
</feature>
<name>A0ABT6FB99_9BACT</name>
<dbReference type="PANTHER" id="PTHR38590">
    <property type="entry name" value="BLL0828 PROTEIN"/>
    <property type="match status" value="1"/>
</dbReference>